<evidence type="ECO:0000313" key="3">
    <source>
        <dbReference type="Proteomes" id="UP000584663"/>
    </source>
</evidence>
<reference evidence="2" key="2">
    <citation type="submission" date="2021-01" db="EMBL/GenBank/DDBJ databases">
        <title>Genome Sequencing of Type Strains.</title>
        <authorList>
            <person name="Lemaire J.F."/>
            <person name="Inderbitzin P."/>
            <person name="Collins S.B."/>
            <person name="Wespe N."/>
            <person name="Knight-Connoni V."/>
        </authorList>
    </citation>
    <scope>NUCLEOTIDE SEQUENCE</scope>
    <source>
        <strain evidence="2">DSM 14562</strain>
    </source>
</reference>
<sequence length="147" mass="15851">MSPPPSHDAALARFVEVQANNFATALAELRSGRKQSHWMWYIFPQIAGLGRSPTAIFYAIADAGEARAYLAHPLLGPRLQDAVTAAIDAPGSAEAIFGAVDAMKLRSSLTLFATVADDPAPFRQGLARFFDGQDDPATLARLDRPER</sequence>
<dbReference type="SUPFAM" id="SSF140736">
    <property type="entry name" value="Rv1873-like"/>
    <property type="match status" value="1"/>
</dbReference>
<evidence type="ECO:0000313" key="2">
    <source>
        <dbReference type="EMBL" id="MBN3558075.1"/>
    </source>
</evidence>
<gene>
    <name evidence="1" type="ORF">GGQ89_001985</name>
    <name evidence="2" type="ORF">JYA60_07520</name>
</gene>
<protein>
    <submittedName>
        <fullName evidence="2">DUF1810 domain-containing protein</fullName>
    </submittedName>
    <submittedName>
        <fullName evidence="1">Uncharacterized protein (DUF1810 family)</fullName>
    </submittedName>
</protein>
<dbReference type="EMBL" id="JAFHKU010000123">
    <property type="protein sequence ID" value="MBN3558075.1"/>
    <property type="molecule type" value="Genomic_DNA"/>
</dbReference>
<dbReference type="Pfam" id="PF08837">
    <property type="entry name" value="DUF1810"/>
    <property type="match status" value="1"/>
</dbReference>
<keyword evidence="3" id="KW-1185">Reference proteome</keyword>
<organism evidence="2 4">
    <name type="scientific">Sphingomonas yabuuchiae</name>
    <dbReference type="NCBI Taxonomy" id="172044"/>
    <lineage>
        <taxon>Bacteria</taxon>
        <taxon>Pseudomonadati</taxon>
        <taxon>Pseudomonadota</taxon>
        <taxon>Alphaproteobacteria</taxon>
        <taxon>Sphingomonadales</taxon>
        <taxon>Sphingomonadaceae</taxon>
        <taxon>Sphingomonas</taxon>
    </lineage>
</organism>
<evidence type="ECO:0000313" key="4">
    <source>
        <dbReference type="Proteomes" id="UP000704529"/>
    </source>
</evidence>
<dbReference type="Proteomes" id="UP000704529">
    <property type="component" value="Unassembled WGS sequence"/>
</dbReference>
<dbReference type="Gene3D" id="1.25.40.380">
    <property type="entry name" value="Protein of unknown function DUF1810"/>
    <property type="match status" value="1"/>
</dbReference>
<comment type="caution">
    <text evidence="2">The sequence shown here is derived from an EMBL/GenBank/DDBJ whole genome shotgun (WGS) entry which is preliminary data.</text>
</comment>
<reference evidence="1 3" key="1">
    <citation type="submission" date="2020-08" db="EMBL/GenBank/DDBJ databases">
        <title>Genomic Encyclopedia of Type Strains, Phase IV (KMG-IV): sequencing the most valuable type-strain genomes for metagenomic binning, comparative biology and taxonomic classification.</title>
        <authorList>
            <person name="Goeker M."/>
        </authorList>
    </citation>
    <scope>NUCLEOTIDE SEQUENCE [LARGE SCALE GENOMIC DNA]</scope>
    <source>
        <strain evidence="1 3">DSM 14562</strain>
    </source>
</reference>
<dbReference type="PIRSF" id="PIRSF008546">
    <property type="entry name" value="UCP008546"/>
    <property type="match status" value="1"/>
</dbReference>
<proteinExistence type="predicted"/>
<dbReference type="InterPro" id="IPR014937">
    <property type="entry name" value="DUF1810"/>
</dbReference>
<accession>A0AA41A149</accession>
<name>A0AA41A149_9SPHN</name>
<dbReference type="InterPro" id="IPR036287">
    <property type="entry name" value="Rv1873-like_sf"/>
</dbReference>
<dbReference type="EMBL" id="JACHNX010000006">
    <property type="protein sequence ID" value="MBB4609763.1"/>
    <property type="molecule type" value="Genomic_DNA"/>
</dbReference>
<dbReference type="RefSeq" id="WP_184105623.1">
    <property type="nucleotide sequence ID" value="NZ_JACHNX010000006.1"/>
</dbReference>
<dbReference type="Proteomes" id="UP000584663">
    <property type="component" value="Unassembled WGS sequence"/>
</dbReference>
<evidence type="ECO:0000313" key="1">
    <source>
        <dbReference type="EMBL" id="MBB4609763.1"/>
    </source>
</evidence>
<dbReference type="AlphaFoldDB" id="A0AA41A149"/>